<dbReference type="GO" id="GO:0003677">
    <property type="term" value="F:DNA binding"/>
    <property type="evidence" value="ECO:0007669"/>
    <property type="project" value="UniProtKB-KW"/>
</dbReference>
<dbReference type="RefSeq" id="XP_018285769.1">
    <property type="nucleotide sequence ID" value="XM_018442602.1"/>
</dbReference>
<evidence type="ECO:0000313" key="2">
    <source>
        <dbReference type="Proteomes" id="UP000077315"/>
    </source>
</evidence>
<gene>
    <name evidence="1" type="ORF">PHYBLDRAFT_72140</name>
</gene>
<dbReference type="InParanoid" id="A0A167KC44"/>
<reference evidence="2" key="1">
    <citation type="submission" date="2015-06" db="EMBL/GenBank/DDBJ databases">
        <title>Expansion of signal transduction pathways in fungi by whole-genome duplication.</title>
        <authorList>
            <consortium name="DOE Joint Genome Institute"/>
            <person name="Corrochano L.M."/>
            <person name="Kuo A."/>
            <person name="Marcet-Houben M."/>
            <person name="Polaino S."/>
            <person name="Salamov A."/>
            <person name="Villalobos J.M."/>
            <person name="Alvarez M.I."/>
            <person name="Avalos J."/>
            <person name="Benito E.P."/>
            <person name="Benoit I."/>
            <person name="Burger G."/>
            <person name="Camino L.P."/>
            <person name="Canovas D."/>
            <person name="Cerda-Olmedo E."/>
            <person name="Cheng J.-F."/>
            <person name="Dominguez A."/>
            <person name="Elias M."/>
            <person name="Eslava A.P."/>
            <person name="Glaser F."/>
            <person name="Grimwood J."/>
            <person name="Gutierrez G."/>
            <person name="Heitman J."/>
            <person name="Henrissat B."/>
            <person name="Iturriaga E.A."/>
            <person name="Lang B.F."/>
            <person name="Lavin J.L."/>
            <person name="Lee S."/>
            <person name="Li W."/>
            <person name="Lindquist E."/>
            <person name="Lopez-Garcia S."/>
            <person name="Luque E.M."/>
            <person name="Marcos A.T."/>
            <person name="Martin J."/>
            <person name="McCluskey K."/>
            <person name="Medina H.R."/>
            <person name="Miralles-Duran A."/>
            <person name="Miyazaki A."/>
            <person name="Munoz-Torres E."/>
            <person name="Oguiza J.A."/>
            <person name="Ohm R."/>
            <person name="Olmedo M."/>
            <person name="Orejas M."/>
            <person name="Ortiz-Castellanos L."/>
            <person name="Pisabarro A.G."/>
            <person name="Rodriguez-Romero J."/>
            <person name="Ruiz-Herrera J."/>
            <person name="Ruiz-Vazquez R."/>
            <person name="Sanz C."/>
            <person name="Schackwitz W."/>
            <person name="Schmutz J."/>
            <person name="Shahriari M."/>
            <person name="Shelest E."/>
            <person name="Silva-Franco F."/>
            <person name="Soanes D."/>
            <person name="Syed K."/>
            <person name="Tagua V.G."/>
            <person name="Talbot N.J."/>
            <person name="Thon M."/>
            <person name="De vries R.P."/>
            <person name="Wiebenga A."/>
            <person name="Yadav J.S."/>
            <person name="Braun E.L."/>
            <person name="Baker S."/>
            <person name="Garre V."/>
            <person name="Horwitz B."/>
            <person name="Torres-Martinez S."/>
            <person name="Idnurm A."/>
            <person name="Herrera-Estrella A."/>
            <person name="Gabaldon T."/>
            <person name="Grigoriev I.V."/>
        </authorList>
    </citation>
    <scope>NUCLEOTIDE SEQUENCE [LARGE SCALE GENOMIC DNA]</scope>
    <source>
        <strain evidence="2">NRRL 1555(-)</strain>
    </source>
</reference>
<sequence length="153" mass="17458">MYYQNTLFFHKITPPTSSITKPKRQELDAFIRGQIIGQWEKGVTYGEISKALDILKSTVGNVVKVFRHKGVSKPLTRLEREPKITGRTQSAMVCSFRNEPFTSIAAQHQRLVNVEISICMTTFRKNMKLLGFSSHSAACKPELTDKQKENRLK</sequence>
<dbReference type="OrthoDB" id="2288347at2759"/>
<accession>A0A167KC44</accession>
<dbReference type="InterPro" id="IPR009057">
    <property type="entry name" value="Homeodomain-like_sf"/>
</dbReference>
<dbReference type="InterPro" id="IPR036388">
    <property type="entry name" value="WH-like_DNA-bd_sf"/>
</dbReference>
<dbReference type="Proteomes" id="UP000077315">
    <property type="component" value="Unassembled WGS sequence"/>
</dbReference>
<evidence type="ECO:0000313" key="1">
    <source>
        <dbReference type="EMBL" id="OAD67729.1"/>
    </source>
</evidence>
<organism evidence="1 2">
    <name type="scientific">Phycomyces blakesleeanus (strain ATCC 8743b / DSM 1359 / FGSC 10004 / NBRC 33097 / NRRL 1555)</name>
    <dbReference type="NCBI Taxonomy" id="763407"/>
    <lineage>
        <taxon>Eukaryota</taxon>
        <taxon>Fungi</taxon>
        <taxon>Fungi incertae sedis</taxon>
        <taxon>Mucoromycota</taxon>
        <taxon>Mucoromycotina</taxon>
        <taxon>Mucoromycetes</taxon>
        <taxon>Mucorales</taxon>
        <taxon>Phycomycetaceae</taxon>
        <taxon>Phycomyces</taxon>
    </lineage>
</organism>
<proteinExistence type="predicted"/>
<dbReference type="VEuPathDB" id="FungiDB:PHYBLDRAFT_72140"/>
<dbReference type="EMBL" id="KV440998">
    <property type="protein sequence ID" value="OAD67729.1"/>
    <property type="molecule type" value="Genomic_DNA"/>
</dbReference>
<name>A0A167KC44_PHYB8</name>
<dbReference type="SUPFAM" id="SSF46689">
    <property type="entry name" value="Homeodomain-like"/>
    <property type="match status" value="1"/>
</dbReference>
<keyword evidence="1" id="KW-0371">Homeobox</keyword>
<dbReference type="AlphaFoldDB" id="A0A167KC44"/>
<protein>
    <submittedName>
        <fullName evidence="1">Homeodomain-like DNA binding domain-containing transcription factor</fullName>
    </submittedName>
</protein>
<keyword evidence="2" id="KW-1185">Reference proteome</keyword>
<dbReference type="STRING" id="763407.A0A167KC44"/>
<dbReference type="GeneID" id="29003508"/>
<keyword evidence="1" id="KW-0238">DNA-binding</keyword>
<dbReference type="Gene3D" id="1.10.10.10">
    <property type="entry name" value="Winged helix-like DNA-binding domain superfamily/Winged helix DNA-binding domain"/>
    <property type="match status" value="1"/>
</dbReference>